<dbReference type="SUPFAM" id="SSF74653">
    <property type="entry name" value="TolA/TonB C-terminal domain"/>
    <property type="match status" value="1"/>
</dbReference>
<evidence type="ECO:0000313" key="5">
    <source>
        <dbReference type="Proteomes" id="UP001595907"/>
    </source>
</evidence>
<dbReference type="PANTHER" id="PTHR33446:SF2">
    <property type="entry name" value="PROTEIN TONB"/>
    <property type="match status" value="1"/>
</dbReference>
<dbReference type="Proteomes" id="UP001595907">
    <property type="component" value="Unassembled WGS sequence"/>
</dbReference>
<name>A0ABV8QRB0_9BACT</name>
<evidence type="ECO:0000313" key="4">
    <source>
        <dbReference type="EMBL" id="MFC4262346.1"/>
    </source>
</evidence>
<evidence type="ECO:0000259" key="3">
    <source>
        <dbReference type="Pfam" id="PF03544"/>
    </source>
</evidence>
<feature type="region of interest" description="Disordered" evidence="1">
    <location>
        <begin position="64"/>
        <end position="92"/>
    </location>
</feature>
<keyword evidence="5" id="KW-1185">Reference proteome</keyword>
<protein>
    <submittedName>
        <fullName evidence="4">Energy transducer TonB</fullName>
    </submittedName>
</protein>
<dbReference type="InterPro" id="IPR051045">
    <property type="entry name" value="TonB-dependent_transducer"/>
</dbReference>
<proteinExistence type="predicted"/>
<organism evidence="4 5">
    <name type="scientific">Ferruginibacter yonginensis</name>
    <dbReference type="NCBI Taxonomy" id="1310416"/>
    <lineage>
        <taxon>Bacteria</taxon>
        <taxon>Pseudomonadati</taxon>
        <taxon>Bacteroidota</taxon>
        <taxon>Chitinophagia</taxon>
        <taxon>Chitinophagales</taxon>
        <taxon>Chitinophagaceae</taxon>
        <taxon>Ferruginibacter</taxon>
    </lineage>
</organism>
<dbReference type="EMBL" id="JBHSCZ010000001">
    <property type="protein sequence ID" value="MFC4262346.1"/>
    <property type="molecule type" value="Genomic_DNA"/>
</dbReference>
<dbReference type="Gene3D" id="3.30.1150.10">
    <property type="match status" value="1"/>
</dbReference>
<feature type="domain" description="TonB C-terminal" evidence="3">
    <location>
        <begin position="200"/>
        <end position="261"/>
    </location>
</feature>
<dbReference type="InterPro" id="IPR037682">
    <property type="entry name" value="TonB_C"/>
</dbReference>
<reference evidence="5" key="1">
    <citation type="journal article" date="2019" name="Int. J. Syst. Evol. Microbiol.">
        <title>The Global Catalogue of Microorganisms (GCM) 10K type strain sequencing project: providing services to taxonomists for standard genome sequencing and annotation.</title>
        <authorList>
            <consortium name="The Broad Institute Genomics Platform"/>
            <consortium name="The Broad Institute Genome Sequencing Center for Infectious Disease"/>
            <person name="Wu L."/>
            <person name="Ma J."/>
        </authorList>
    </citation>
    <scope>NUCLEOTIDE SEQUENCE [LARGE SCALE GENOMIC DNA]</scope>
    <source>
        <strain evidence="5">CECT 8289</strain>
    </source>
</reference>
<feature type="compositionally biased region" description="Pro residues" evidence="1">
    <location>
        <begin position="74"/>
        <end position="90"/>
    </location>
</feature>
<feature type="transmembrane region" description="Helical" evidence="2">
    <location>
        <begin position="25"/>
        <end position="46"/>
    </location>
</feature>
<dbReference type="RefSeq" id="WP_379707704.1">
    <property type="nucleotide sequence ID" value="NZ_JBHSCZ010000001.1"/>
</dbReference>
<sequence length="265" mass="28985">MDILFEGKNKAYGAYELRKTYNGRIAKAMIAVGSLVLLLLIGSVLANKLGEKKDASLLDVQDTEMAEVKKDEPPPPPPPPPPPTPPPPPEIKQIQFTPPKIVKDEEVKPDEKIKEIEDDAAISTKTVEVDNTKQIVQAPVEDNSKAVEVPTQAVEEDKIFTKVEIEAEYPGGQGAWGNYLRKNLNGQVASDNSAPAGTYTVVVRFIVAKDGSISDVTPETSVGYGMEQEAIRVIKKGPKWKPAQQNGNIVKAYRRQPISFVVTEE</sequence>
<dbReference type="Pfam" id="PF03544">
    <property type="entry name" value="TonB_C"/>
    <property type="match status" value="1"/>
</dbReference>
<dbReference type="PANTHER" id="PTHR33446">
    <property type="entry name" value="PROTEIN TONB-RELATED"/>
    <property type="match status" value="1"/>
</dbReference>
<gene>
    <name evidence="4" type="ORF">ACFOWM_05630</name>
</gene>
<comment type="caution">
    <text evidence="4">The sequence shown here is derived from an EMBL/GenBank/DDBJ whole genome shotgun (WGS) entry which is preliminary data.</text>
</comment>
<keyword evidence="2" id="KW-0812">Transmembrane</keyword>
<evidence type="ECO:0000256" key="1">
    <source>
        <dbReference type="SAM" id="MobiDB-lite"/>
    </source>
</evidence>
<evidence type="ECO:0000256" key="2">
    <source>
        <dbReference type="SAM" id="Phobius"/>
    </source>
</evidence>
<keyword evidence="2" id="KW-1133">Transmembrane helix</keyword>
<keyword evidence="2" id="KW-0472">Membrane</keyword>
<accession>A0ABV8QRB0</accession>